<keyword evidence="1" id="KW-0863">Zinc-finger</keyword>
<sequence>MGNSQRKFKREATDEPEEELDQRIVSLDMPGYVIPPLIRGINYNLQMYEDPPKSKPVSNVMVPNLKFSKSVFILKKDTVTVDPIPPKFLISFEYDAEEKCCLCLKFGQVHKGLNNGVPSFTKPICETKETDLKVGKNVKFEMDYGLIAELKQVTLESCSFTTERKFVPILMVVRSKESEFKYYVMCGLKNDYANQWNIFVTKRRIQVGDLGYQVQEVYGLNQSEYNNVAEDKDERIKKCSICLDKPSNTILMPCRHLCLCSECSISLSVQIGRCPMCRACVTQILHINSVKTIRTCSQVGKRRKAQCVRHVK</sequence>
<proteinExistence type="predicted"/>
<dbReference type="Gene3D" id="3.30.40.10">
    <property type="entry name" value="Zinc/RING finger domain, C3HC4 (zinc finger)"/>
    <property type="match status" value="1"/>
</dbReference>
<dbReference type="Pfam" id="PF13920">
    <property type="entry name" value="zf-C3HC4_3"/>
    <property type="match status" value="1"/>
</dbReference>
<dbReference type="GO" id="GO:0008270">
    <property type="term" value="F:zinc ion binding"/>
    <property type="evidence" value="ECO:0007669"/>
    <property type="project" value="UniProtKB-KW"/>
</dbReference>
<dbReference type="SUPFAM" id="SSF57850">
    <property type="entry name" value="RING/U-box"/>
    <property type="match status" value="1"/>
</dbReference>
<dbReference type="AlphaFoldDB" id="J4D6I7"/>
<protein>
    <recommendedName>
        <fullName evidence="2">RING-type domain-containing protein</fullName>
    </recommendedName>
</protein>
<dbReference type="eggNOG" id="KOG4265">
    <property type="taxonomic scope" value="Eukaryota"/>
</dbReference>
<dbReference type="EMBL" id="AP011946">
    <property type="protein sequence ID" value="BAM39595.1"/>
    <property type="molecule type" value="Genomic_DNA"/>
</dbReference>
<accession>J4D6I7</accession>
<organism evidence="3 4">
    <name type="scientific">Theileria orientalis strain Shintoku</name>
    <dbReference type="NCBI Taxonomy" id="869250"/>
    <lineage>
        <taxon>Eukaryota</taxon>
        <taxon>Sar</taxon>
        <taxon>Alveolata</taxon>
        <taxon>Apicomplexa</taxon>
        <taxon>Aconoidasida</taxon>
        <taxon>Piroplasmida</taxon>
        <taxon>Theileriidae</taxon>
        <taxon>Theileria</taxon>
    </lineage>
</organism>
<dbReference type="GeneID" id="20713870"/>
<dbReference type="InterPro" id="IPR001841">
    <property type="entry name" value="Znf_RING"/>
</dbReference>
<dbReference type="PROSITE" id="PS50089">
    <property type="entry name" value="ZF_RING_2"/>
    <property type="match status" value="1"/>
</dbReference>
<dbReference type="GO" id="GO:0016567">
    <property type="term" value="P:protein ubiquitination"/>
    <property type="evidence" value="ECO:0007669"/>
    <property type="project" value="TreeGrafter"/>
</dbReference>
<reference evidence="3 4" key="1">
    <citation type="journal article" date="2012" name="MBio">
        <title>Comparative genome analysis of three eukaryotic parasites with differing abilities to transform leukocytes reveals key mediators of Theileria-induced leukocyte transformation.</title>
        <authorList>
            <person name="Hayashida K."/>
            <person name="Hara Y."/>
            <person name="Abe T."/>
            <person name="Yamasaki C."/>
            <person name="Toyoda A."/>
            <person name="Kosuge T."/>
            <person name="Suzuki Y."/>
            <person name="Sato Y."/>
            <person name="Kawashima S."/>
            <person name="Katayama T."/>
            <person name="Wakaguri H."/>
            <person name="Inoue N."/>
            <person name="Homma K."/>
            <person name="Tada-Umezaki M."/>
            <person name="Yagi Y."/>
            <person name="Fujii Y."/>
            <person name="Habara T."/>
            <person name="Kanehisa M."/>
            <person name="Watanabe H."/>
            <person name="Ito K."/>
            <person name="Gojobori T."/>
            <person name="Sugawara H."/>
            <person name="Imanishi T."/>
            <person name="Weir W."/>
            <person name="Gardner M."/>
            <person name="Pain A."/>
            <person name="Shiels B."/>
            <person name="Hattori M."/>
            <person name="Nene V."/>
            <person name="Sugimoto C."/>
        </authorList>
    </citation>
    <scope>NUCLEOTIDE SEQUENCE [LARGE SCALE GENOMIC DNA]</scope>
    <source>
        <strain evidence="3 4">Shintoku</strain>
    </source>
</reference>
<keyword evidence="4" id="KW-1185">Reference proteome</keyword>
<dbReference type="KEGG" id="tot:TOT_010001049"/>
<dbReference type="OrthoDB" id="10261999at2759"/>
<gene>
    <name evidence="3" type="ORF">TOT_010001049</name>
</gene>
<dbReference type="GO" id="GO:0061630">
    <property type="term" value="F:ubiquitin protein ligase activity"/>
    <property type="evidence" value="ECO:0007669"/>
    <property type="project" value="UniProtKB-EC"/>
</dbReference>
<dbReference type="PANTHER" id="PTHR22996">
    <property type="entry name" value="MAHOGUNIN"/>
    <property type="match status" value="1"/>
</dbReference>
<name>J4D6I7_THEOR</name>
<dbReference type="Proteomes" id="UP000003786">
    <property type="component" value="Chromosome 1"/>
</dbReference>
<feature type="domain" description="RING-type" evidence="2">
    <location>
        <begin position="239"/>
        <end position="278"/>
    </location>
</feature>
<dbReference type="PANTHER" id="PTHR22996:SF0">
    <property type="entry name" value="RE60872P-RELATED"/>
    <property type="match status" value="1"/>
</dbReference>
<dbReference type="STRING" id="869250.J4D6I7"/>
<dbReference type="RefSeq" id="XP_009689896.1">
    <property type="nucleotide sequence ID" value="XM_009691601.1"/>
</dbReference>
<dbReference type="InterPro" id="IPR013083">
    <property type="entry name" value="Znf_RING/FYVE/PHD"/>
</dbReference>
<dbReference type="InterPro" id="IPR045194">
    <property type="entry name" value="MGRN1/RNF157-like"/>
</dbReference>
<keyword evidence="1" id="KW-0479">Metal-binding</keyword>
<evidence type="ECO:0000313" key="4">
    <source>
        <dbReference type="Proteomes" id="UP000003786"/>
    </source>
</evidence>
<evidence type="ECO:0000256" key="1">
    <source>
        <dbReference type="PROSITE-ProRule" id="PRU00175"/>
    </source>
</evidence>
<evidence type="ECO:0000259" key="2">
    <source>
        <dbReference type="PROSITE" id="PS50089"/>
    </source>
</evidence>
<keyword evidence="1" id="KW-0862">Zinc</keyword>
<dbReference type="SMART" id="SM00184">
    <property type="entry name" value="RING"/>
    <property type="match status" value="1"/>
</dbReference>
<evidence type="ECO:0000313" key="3">
    <source>
        <dbReference type="EMBL" id="BAM39595.1"/>
    </source>
</evidence>
<dbReference type="VEuPathDB" id="PiroplasmaDB:TOT_010001049"/>
<dbReference type="OMA" id="VYGMNDS"/>